<evidence type="ECO:0000313" key="1">
    <source>
        <dbReference type="EMBL" id="GJE85343.1"/>
    </source>
</evidence>
<dbReference type="Proteomes" id="UP000703269">
    <property type="component" value="Unassembled WGS sequence"/>
</dbReference>
<protein>
    <submittedName>
        <fullName evidence="1">Uncharacterized protein</fullName>
    </submittedName>
</protein>
<gene>
    <name evidence="1" type="ORF">PsYK624_014220</name>
</gene>
<proteinExistence type="predicted"/>
<dbReference type="AlphaFoldDB" id="A0A9P3FZA3"/>
<dbReference type="EMBL" id="BPQB01000002">
    <property type="protein sequence ID" value="GJE85343.1"/>
    <property type="molecule type" value="Genomic_DNA"/>
</dbReference>
<organism evidence="1 2">
    <name type="scientific">Phanerochaete sordida</name>
    <dbReference type="NCBI Taxonomy" id="48140"/>
    <lineage>
        <taxon>Eukaryota</taxon>
        <taxon>Fungi</taxon>
        <taxon>Dikarya</taxon>
        <taxon>Basidiomycota</taxon>
        <taxon>Agaricomycotina</taxon>
        <taxon>Agaricomycetes</taxon>
        <taxon>Polyporales</taxon>
        <taxon>Phanerochaetaceae</taxon>
        <taxon>Phanerochaete</taxon>
    </lineage>
</organism>
<keyword evidence="2" id="KW-1185">Reference proteome</keyword>
<sequence>MRSAWKATALRICACFATPRSSHHARVKVLFDRFPPGARYLTLFVRGPRLTLYFYASRAIIR</sequence>
<evidence type="ECO:0000313" key="2">
    <source>
        <dbReference type="Proteomes" id="UP000703269"/>
    </source>
</evidence>
<accession>A0A9P3FZA3</accession>
<comment type="caution">
    <text evidence="1">The sequence shown here is derived from an EMBL/GenBank/DDBJ whole genome shotgun (WGS) entry which is preliminary data.</text>
</comment>
<name>A0A9P3FZA3_9APHY</name>
<reference evidence="1 2" key="1">
    <citation type="submission" date="2021-08" db="EMBL/GenBank/DDBJ databases">
        <title>Draft Genome Sequence of Phanerochaete sordida strain YK-624.</title>
        <authorList>
            <person name="Mori T."/>
            <person name="Dohra H."/>
            <person name="Suzuki T."/>
            <person name="Kawagishi H."/>
            <person name="Hirai H."/>
        </authorList>
    </citation>
    <scope>NUCLEOTIDE SEQUENCE [LARGE SCALE GENOMIC DNA]</scope>
    <source>
        <strain evidence="1 2">YK-624</strain>
    </source>
</reference>